<dbReference type="EMBL" id="FUYQ01000027">
    <property type="protein sequence ID" value="SKB84072.1"/>
    <property type="molecule type" value="Genomic_DNA"/>
</dbReference>
<organism evidence="3 4">
    <name type="scientific">Parabacteroides chartae</name>
    <dbReference type="NCBI Taxonomy" id="1037355"/>
    <lineage>
        <taxon>Bacteria</taxon>
        <taxon>Pseudomonadati</taxon>
        <taxon>Bacteroidota</taxon>
        <taxon>Bacteroidia</taxon>
        <taxon>Bacteroidales</taxon>
        <taxon>Tannerellaceae</taxon>
        <taxon>Parabacteroides</taxon>
    </lineage>
</organism>
<dbReference type="GO" id="GO:0004519">
    <property type="term" value="F:endonuclease activity"/>
    <property type="evidence" value="ECO:0007669"/>
    <property type="project" value="UniProtKB-KW"/>
</dbReference>
<dbReference type="PANTHER" id="PTHR34039">
    <property type="entry name" value="UPF0102 PROTEIN YRAN"/>
    <property type="match status" value="1"/>
</dbReference>
<dbReference type="Pfam" id="PF02021">
    <property type="entry name" value="UPF0102"/>
    <property type="match status" value="1"/>
</dbReference>
<keyword evidence="3" id="KW-0540">Nuclease</keyword>
<evidence type="ECO:0000256" key="2">
    <source>
        <dbReference type="HAMAP-Rule" id="MF_00048"/>
    </source>
</evidence>
<dbReference type="AlphaFoldDB" id="A0A1T5EJ53"/>
<keyword evidence="4" id="KW-1185">Reference proteome</keyword>
<protein>
    <recommendedName>
        <fullName evidence="2">UPF0102 protein SAMN05660349_03009</fullName>
    </recommendedName>
</protein>
<dbReference type="InterPro" id="IPR011856">
    <property type="entry name" value="tRNA_endonuc-like_dom_sf"/>
</dbReference>
<dbReference type="InterPro" id="IPR011335">
    <property type="entry name" value="Restrct_endonuc-II-like"/>
</dbReference>
<dbReference type="GO" id="GO:0003676">
    <property type="term" value="F:nucleic acid binding"/>
    <property type="evidence" value="ECO:0007669"/>
    <property type="project" value="InterPro"/>
</dbReference>
<dbReference type="PANTHER" id="PTHR34039:SF1">
    <property type="entry name" value="UPF0102 PROTEIN YRAN"/>
    <property type="match status" value="1"/>
</dbReference>
<proteinExistence type="inferred from homology"/>
<dbReference type="HAMAP" id="MF_00048">
    <property type="entry name" value="UPF0102"/>
    <property type="match status" value="1"/>
</dbReference>
<evidence type="ECO:0000313" key="3">
    <source>
        <dbReference type="EMBL" id="SKB84072.1"/>
    </source>
</evidence>
<evidence type="ECO:0000256" key="1">
    <source>
        <dbReference type="ARBA" id="ARBA00006738"/>
    </source>
</evidence>
<dbReference type="SUPFAM" id="SSF52980">
    <property type="entry name" value="Restriction endonuclease-like"/>
    <property type="match status" value="1"/>
</dbReference>
<dbReference type="Gene3D" id="3.40.1350.10">
    <property type="match status" value="1"/>
</dbReference>
<dbReference type="CDD" id="cd20736">
    <property type="entry name" value="PoNe_Nuclease"/>
    <property type="match status" value="1"/>
</dbReference>
<gene>
    <name evidence="3" type="ORF">SAMN05660349_03009</name>
</gene>
<comment type="similarity">
    <text evidence="1 2">Belongs to the UPF0102 family.</text>
</comment>
<evidence type="ECO:0000313" key="4">
    <source>
        <dbReference type="Proteomes" id="UP000190852"/>
    </source>
</evidence>
<reference evidence="4" key="1">
    <citation type="submission" date="2017-02" db="EMBL/GenBank/DDBJ databases">
        <authorList>
            <person name="Varghese N."/>
            <person name="Submissions S."/>
        </authorList>
    </citation>
    <scope>NUCLEOTIDE SEQUENCE [LARGE SCALE GENOMIC DNA]</scope>
    <source>
        <strain evidence="4">DSM 24967</strain>
    </source>
</reference>
<accession>A0A1T5EJ53</accession>
<keyword evidence="3" id="KW-0255">Endonuclease</keyword>
<dbReference type="Proteomes" id="UP000190852">
    <property type="component" value="Unassembled WGS sequence"/>
</dbReference>
<name>A0A1T5EJ53_9BACT</name>
<dbReference type="NCBIfam" id="TIGR00252">
    <property type="entry name" value="YraN family protein"/>
    <property type="match status" value="1"/>
</dbReference>
<sequence length="131" mass="15006">MITFVQIIHMATHNITGKEGEAFARQYLEDKGYRILHCNWRYRHKELDIVASDGKELVVVEVKTRSDNYLVSPLESVDAAKIKCIVSAADVYARKFNVDLSIRFDIIAVVKCADGYRAEHIEDAFYAPLRK</sequence>
<keyword evidence="3" id="KW-0378">Hydrolase</keyword>
<dbReference type="InterPro" id="IPR003509">
    <property type="entry name" value="UPF0102_YraN-like"/>
</dbReference>